<keyword evidence="5" id="KW-1185">Reference proteome</keyword>
<feature type="region of interest" description="Disordered" evidence="2">
    <location>
        <begin position="55"/>
        <end position="139"/>
    </location>
</feature>
<dbReference type="Gene3D" id="1.25.10.10">
    <property type="entry name" value="Leucine-rich Repeat Variant"/>
    <property type="match status" value="1"/>
</dbReference>
<protein>
    <recommendedName>
        <fullName evidence="3">Wings apart-like protein C-terminal domain-containing protein</fullName>
    </recommendedName>
</protein>
<dbReference type="EMBL" id="JASNWA010000009">
    <property type="protein sequence ID" value="KAK3169462.1"/>
    <property type="molecule type" value="Genomic_DNA"/>
</dbReference>
<dbReference type="Pfam" id="PF07814">
    <property type="entry name" value="WAPL"/>
    <property type="match status" value="1"/>
</dbReference>
<organism evidence="4 5">
    <name type="scientific">Lepraria neglecta</name>
    <dbReference type="NCBI Taxonomy" id="209136"/>
    <lineage>
        <taxon>Eukaryota</taxon>
        <taxon>Fungi</taxon>
        <taxon>Dikarya</taxon>
        <taxon>Ascomycota</taxon>
        <taxon>Pezizomycotina</taxon>
        <taxon>Lecanoromycetes</taxon>
        <taxon>OSLEUM clade</taxon>
        <taxon>Lecanoromycetidae</taxon>
        <taxon>Lecanorales</taxon>
        <taxon>Lecanorineae</taxon>
        <taxon>Stereocaulaceae</taxon>
        <taxon>Lepraria</taxon>
    </lineage>
</organism>
<evidence type="ECO:0000313" key="4">
    <source>
        <dbReference type="EMBL" id="KAK3169462.1"/>
    </source>
</evidence>
<accession>A0AAD9Z3U1</accession>
<evidence type="ECO:0000256" key="2">
    <source>
        <dbReference type="SAM" id="MobiDB-lite"/>
    </source>
</evidence>
<dbReference type="InterPro" id="IPR022771">
    <property type="entry name" value="WAPL_C"/>
</dbReference>
<gene>
    <name evidence="4" type="ORF">OEA41_008845</name>
</gene>
<evidence type="ECO:0000256" key="1">
    <source>
        <dbReference type="ARBA" id="ARBA00006854"/>
    </source>
</evidence>
<proteinExistence type="inferred from homology"/>
<comment type="caution">
    <text evidence="4">The sequence shown here is derived from an EMBL/GenBank/DDBJ whole genome shotgun (WGS) entry which is preliminary data.</text>
</comment>
<feature type="compositionally biased region" description="Low complexity" evidence="2">
    <location>
        <begin position="410"/>
        <end position="420"/>
    </location>
</feature>
<feature type="domain" description="Wings apart-like protein C-terminal" evidence="3">
    <location>
        <begin position="535"/>
        <end position="876"/>
    </location>
</feature>
<dbReference type="InterPro" id="IPR039874">
    <property type="entry name" value="WAPL"/>
</dbReference>
<dbReference type="PANTHER" id="PTHR22100">
    <property type="entry name" value="WINGS APART-LIKE PROTEIN HOMOLOG"/>
    <property type="match status" value="1"/>
</dbReference>
<feature type="compositionally biased region" description="Polar residues" evidence="2">
    <location>
        <begin position="428"/>
        <end position="442"/>
    </location>
</feature>
<name>A0AAD9Z3U1_9LECA</name>
<reference evidence="4" key="1">
    <citation type="submission" date="2022-11" db="EMBL/GenBank/DDBJ databases">
        <title>Chromosomal genome sequence assembly and mating type (MAT) locus characterization of the leprose asexual lichenized fungus Lepraria neglecta (Nyl.) Erichsen.</title>
        <authorList>
            <person name="Allen J.L."/>
            <person name="Pfeffer B."/>
        </authorList>
    </citation>
    <scope>NUCLEOTIDE SEQUENCE</scope>
    <source>
        <strain evidence="4">Allen 5258</strain>
    </source>
</reference>
<evidence type="ECO:0000259" key="3">
    <source>
        <dbReference type="Pfam" id="PF07814"/>
    </source>
</evidence>
<evidence type="ECO:0000313" key="5">
    <source>
        <dbReference type="Proteomes" id="UP001276659"/>
    </source>
</evidence>
<feature type="compositionally biased region" description="Low complexity" evidence="2">
    <location>
        <begin position="443"/>
        <end position="458"/>
    </location>
</feature>
<feature type="region of interest" description="Disordered" evidence="2">
    <location>
        <begin position="382"/>
        <end position="458"/>
    </location>
</feature>
<dbReference type="AlphaFoldDB" id="A0AAD9Z3U1"/>
<dbReference type="Proteomes" id="UP001276659">
    <property type="component" value="Unassembled WGS sequence"/>
</dbReference>
<sequence length="998" mass="108573">MTVVAMAQRRKATTYGKASRKPIITTGGAFAQAAGTSIWDSRGKLQDWDEDGVSIKDQLANAQTNDTGSKSTDKGKSSPALQSKDHRKTTVNKHKTDSSLASSVASQGGAVFDVPSSDDDHETRASSSDAMARKRQKITPQSVDDDLYLVFDDASLQRHVATEASNDTYTDLKPTSKATAGEYPRSAHARSESQPEIRLSPSVKQHRASAARGPRNQADTTQAAAVHGTKAKKEVKTRPGGGNQAPVLKAETPPRKVPKVKTGLPGNVVRPVTPENTPKAMLVHRSGGSLGGSSSSTKVLYRPSTPPRRTKTPDGATTPRQRELWNRLLSDDAHTASPSNLDLPGLMLTDKKVERSEEPLTARKVIWGKALEADIKTRPKRIIDTLHPSDQSRIYSEDDEMDESSEDSSSDACSRSLRSEGSAVNDAVTAQTSPSAKSQSRGQALLQQPLSQSSQAIPPLHGVGLKVTYARQRSYLTDHDLDEVAMLSVPVVPEPINRKAANRRGLGEKAPGLQSTNVFDDDDFGAAQDSQGGAMRSIHELREAGGNVRLTSELEAILDDLDEKEPASTTLRRTRLMDLVTKLQEPSRCRLFVDQGMESRLLRHVGFGDDLIDNSLMAAAILQLLVGPTSAPLLAQVSDIGVVDFLIGLLGLDQDLVTASKLRSNNLSKVAQLEYRRLCASLLKSPMWRVGKPSLLSCHALALQCLEYLVRQTREAGSLSEVLSAHAIRRIVATSLPSSSTPLPSPNAISTINLELAVSILESCTISNAAEYQESLWEGDTLERVIGLLPLLASWKEEECATSRTLTLRLYVNLTNNNPGLCEDFSTPAIVDALSRIIMLNFEQLSDHAMKQEKLLMLDHLILSLGSFSNLAESSDLARQLALELRLGDQSYLDVLLEIFMTKSKSAAEVYSEDETSSNVALGYLSVLLSFLCLNQTVRACARARLRGGTLKQLVDALEEFLQYHRQIDPEIHRAEGEEDSRAGFLGHWQGLVDDLKT</sequence>
<comment type="similarity">
    <text evidence="1">Belongs to the WAPL family.</text>
</comment>
<dbReference type="InterPro" id="IPR011989">
    <property type="entry name" value="ARM-like"/>
</dbReference>
<dbReference type="PANTHER" id="PTHR22100:SF13">
    <property type="entry name" value="WINGS APART-LIKE PROTEIN HOMOLOG"/>
    <property type="match status" value="1"/>
</dbReference>
<feature type="compositionally biased region" description="Acidic residues" evidence="2">
    <location>
        <begin position="397"/>
        <end position="409"/>
    </location>
</feature>
<feature type="region of interest" description="Disordered" evidence="2">
    <location>
        <begin position="162"/>
        <end position="321"/>
    </location>
</feature>